<accession>A0ACA9YEG2</accession>
<evidence type="ECO:0000313" key="1">
    <source>
        <dbReference type="EMBL" id="CAH6723048.1"/>
    </source>
</evidence>
<comment type="caution">
    <text evidence="1">The sequence shown here is derived from an EMBL/GenBank/DDBJ whole genome shotgun (WGS) entry which is preliminary data.</text>
</comment>
<dbReference type="EMBL" id="CALSDN010000012">
    <property type="protein sequence ID" value="CAH6723048.1"/>
    <property type="molecule type" value="Genomic_DNA"/>
</dbReference>
<sequence length="141" mass="16258">MVLPIIAGIGVSLLALTVKTTISAYRKYLYLTPEMIASLNNITIKKSTRIDHSHPHSTQHSFIRDRYPNTGFQPKMTEEEALKVLGIEGDDIVNLNKQFLKNRYRKLIIMNHPDKNGSQFLSQKINEAKDILERSYLFRNK</sequence>
<gene>
    <name evidence="1" type="ORF">CLIB1444_12S03092</name>
</gene>
<keyword evidence="2" id="KW-1185">Reference proteome</keyword>
<organism evidence="1 2">
    <name type="scientific">[Candida] jaroonii</name>
    <dbReference type="NCBI Taxonomy" id="467808"/>
    <lineage>
        <taxon>Eukaryota</taxon>
        <taxon>Fungi</taxon>
        <taxon>Dikarya</taxon>
        <taxon>Ascomycota</taxon>
        <taxon>Saccharomycotina</taxon>
        <taxon>Pichiomycetes</taxon>
        <taxon>Debaryomycetaceae</taxon>
        <taxon>Yamadazyma</taxon>
    </lineage>
</organism>
<reference evidence="1" key="1">
    <citation type="submission" date="2022-06" db="EMBL/GenBank/DDBJ databases">
        <authorList>
            <person name="Legras J.-L."/>
            <person name="Devillers H."/>
            <person name="Grondin C."/>
        </authorList>
    </citation>
    <scope>NUCLEOTIDE SEQUENCE</scope>
    <source>
        <strain evidence="1">CLIB 1444</strain>
    </source>
</reference>
<dbReference type="Proteomes" id="UP001152531">
    <property type="component" value="Unassembled WGS sequence"/>
</dbReference>
<protein>
    <submittedName>
        <fullName evidence="1">Mitochondrial DnaJ homolog 2</fullName>
    </submittedName>
</protein>
<proteinExistence type="predicted"/>
<evidence type="ECO:0000313" key="2">
    <source>
        <dbReference type="Proteomes" id="UP001152531"/>
    </source>
</evidence>
<name>A0ACA9YEG2_9ASCO</name>